<keyword evidence="7" id="KW-0391">Immunity</keyword>
<dbReference type="PROSITE" id="PS50089">
    <property type="entry name" value="ZF_RING_2"/>
    <property type="match status" value="1"/>
</dbReference>
<evidence type="ECO:0000256" key="9">
    <source>
        <dbReference type="SAM" id="Coils"/>
    </source>
</evidence>
<dbReference type="Gene3D" id="4.10.830.40">
    <property type="match status" value="1"/>
</dbReference>
<keyword evidence="3" id="KW-0399">Innate immunity</keyword>
<dbReference type="InterPro" id="IPR003877">
    <property type="entry name" value="SPRY_dom"/>
</dbReference>
<dbReference type="Gene3D" id="3.30.160.60">
    <property type="entry name" value="Classic Zinc Finger"/>
    <property type="match status" value="1"/>
</dbReference>
<dbReference type="InterPro" id="IPR013083">
    <property type="entry name" value="Znf_RING/FYVE/PHD"/>
</dbReference>
<keyword evidence="4" id="KW-0479">Metal-binding</keyword>
<dbReference type="InterPro" id="IPR013320">
    <property type="entry name" value="ConA-like_dom_sf"/>
</dbReference>
<feature type="domain" description="B box-type" evidence="11">
    <location>
        <begin position="132"/>
        <end position="172"/>
    </location>
</feature>
<dbReference type="CDD" id="cd19769">
    <property type="entry name" value="Bbox2_TRIM16-like"/>
    <property type="match status" value="1"/>
</dbReference>
<evidence type="ECO:0000313" key="13">
    <source>
        <dbReference type="EMBL" id="KAI7790688.1"/>
    </source>
</evidence>
<dbReference type="InterPro" id="IPR001870">
    <property type="entry name" value="B30.2/SPRY"/>
</dbReference>
<dbReference type="SUPFAM" id="SSF57850">
    <property type="entry name" value="RING/U-box"/>
    <property type="match status" value="1"/>
</dbReference>
<dbReference type="EMBL" id="JAFHDT010000033">
    <property type="protein sequence ID" value="KAI7790688.1"/>
    <property type="molecule type" value="Genomic_DNA"/>
</dbReference>
<dbReference type="PROSITE" id="PS50188">
    <property type="entry name" value="B302_SPRY"/>
    <property type="match status" value="1"/>
</dbReference>
<dbReference type="Gene3D" id="3.30.40.10">
    <property type="entry name" value="Zinc/RING finger domain, C3HC4 (zinc finger)"/>
    <property type="match status" value="1"/>
</dbReference>
<dbReference type="GO" id="GO:0005737">
    <property type="term" value="C:cytoplasm"/>
    <property type="evidence" value="ECO:0007669"/>
    <property type="project" value="UniProtKB-SubCell"/>
</dbReference>
<sequence>ASCAEEQLMCSICLGVFTDPVTISCGHNFCIACIRRHRDTSPYSRCPLCGVVLDLKTNFKINTTIKEIAESIKRKRIQEKTEVTCDSCPKRKWIAIKSCLHCGISFCESHLEPHKTAEKLMKHKLIDPVENLDDYICRKHERPLELYCKDDEIAVCRFCTENDHKAHNTIHMEEESLNLVMKTKVEWKIQDRMRKIKEIKHSTRFNKRATEKETEENTRFFRDIFERCSAELGKEMEEKETQTERRAEELIGELEQEIMELKRRKTKLEHPLDFIQMINLQRDTLCNSRSSNIRTSVHEHGANLRKAISQLQNRLHEKMRETVSRELRSIQRFAVDVTFDPDTAYPELMLSDDGKKVWNAGKSRHIPENPKQFDYCSCILGKDGFSLQNFYFEVDISGKTEWDVGVATESVNRKGDIGLSPENGYWTVWLRKSNEYAANDVIPVPLILKEKPVKIGVFVDFEGGLISFYDVEARYHIYSFTGQTFAEKLYPYFSPGEYEEGQNLQPIIITSVDSIE</sequence>
<dbReference type="InterPro" id="IPR058030">
    <property type="entry name" value="TRIM8/14/16/25/29/45/65_CC"/>
</dbReference>
<comment type="caution">
    <text evidence="13">The sequence shown here is derived from an EMBL/GenBank/DDBJ whole genome shotgun (WGS) entry which is preliminary data.</text>
</comment>
<evidence type="ECO:0000256" key="1">
    <source>
        <dbReference type="ARBA" id="ARBA00004496"/>
    </source>
</evidence>
<comment type="subcellular location">
    <subcellularLocation>
        <location evidence="1">Cytoplasm</location>
    </subcellularLocation>
</comment>
<proteinExistence type="predicted"/>
<gene>
    <name evidence="13" type="ORF">IRJ41_018683</name>
</gene>
<dbReference type="PROSITE" id="PS00518">
    <property type="entry name" value="ZF_RING_1"/>
    <property type="match status" value="1"/>
</dbReference>
<dbReference type="Pfam" id="PF25600">
    <property type="entry name" value="TRIM_CC"/>
    <property type="match status" value="1"/>
</dbReference>
<dbReference type="Pfam" id="PF13765">
    <property type="entry name" value="PRY"/>
    <property type="match status" value="1"/>
</dbReference>
<reference evidence="13" key="1">
    <citation type="submission" date="2021-02" db="EMBL/GenBank/DDBJ databases">
        <title>Comparative genomics reveals that relaxation of natural selection precedes convergent phenotypic evolution of cavefish.</title>
        <authorList>
            <person name="Peng Z."/>
        </authorList>
    </citation>
    <scope>NUCLEOTIDE SEQUENCE</scope>
    <source>
        <tissue evidence="13">Muscle</tissue>
    </source>
</reference>
<dbReference type="Proteomes" id="UP001059041">
    <property type="component" value="Unassembled WGS sequence"/>
</dbReference>
<keyword evidence="2" id="KW-0963">Cytoplasm</keyword>
<evidence type="ECO:0000313" key="14">
    <source>
        <dbReference type="Proteomes" id="UP001059041"/>
    </source>
</evidence>
<dbReference type="InterPro" id="IPR000315">
    <property type="entry name" value="Znf_B-box"/>
</dbReference>
<evidence type="ECO:0000256" key="5">
    <source>
        <dbReference type="ARBA" id="ARBA00022771"/>
    </source>
</evidence>
<organism evidence="13 14">
    <name type="scientific">Triplophysa rosa</name>
    <name type="common">Cave loach</name>
    <dbReference type="NCBI Taxonomy" id="992332"/>
    <lineage>
        <taxon>Eukaryota</taxon>
        <taxon>Metazoa</taxon>
        <taxon>Chordata</taxon>
        <taxon>Craniata</taxon>
        <taxon>Vertebrata</taxon>
        <taxon>Euteleostomi</taxon>
        <taxon>Actinopterygii</taxon>
        <taxon>Neopterygii</taxon>
        <taxon>Teleostei</taxon>
        <taxon>Ostariophysi</taxon>
        <taxon>Cypriniformes</taxon>
        <taxon>Nemacheilidae</taxon>
        <taxon>Triplophysa</taxon>
    </lineage>
</organism>
<evidence type="ECO:0000259" key="12">
    <source>
        <dbReference type="PROSITE" id="PS50188"/>
    </source>
</evidence>
<dbReference type="FunFam" id="2.60.120.920:FF:000004">
    <property type="entry name" value="Butyrophilin subfamily 1 member A1"/>
    <property type="match status" value="1"/>
</dbReference>
<evidence type="ECO:0000256" key="3">
    <source>
        <dbReference type="ARBA" id="ARBA00022588"/>
    </source>
</evidence>
<dbReference type="PRINTS" id="PR01407">
    <property type="entry name" value="BUTYPHLNCDUF"/>
</dbReference>
<feature type="domain" description="RING-type" evidence="10">
    <location>
        <begin position="10"/>
        <end position="49"/>
    </location>
</feature>
<protein>
    <submittedName>
        <fullName evidence="13">E3 ubiquitin-protein ligase TRIM39</fullName>
    </submittedName>
</protein>
<dbReference type="InterPro" id="IPR003879">
    <property type="entry name" value="Butyrophylin_SPRY"/>
</dbReference>
<dbReference type="InterPro" id="IPR017907">
    <property type="entry name" value="Znf_RING_CS"/>
</dbReference>
<dbReference type="Gene3D" id="2.60.120.920">
    <property type="match status" value="1"/>
</dbReference>
<dbReference type="SMART" id="SM00449">
    <property type="entry name" value="SPRY"/>
    <property type="match status" value="1"/>
</dbReference>
<dbReference type="SUPFAM" id="SSF49899">
    <property type="entry name" value="Concanavalin A-like lectins/glucanases"/>
    <property type="match status" value="1"/>
</dbReference>
<dbReference type="SMART" id="SM00184">
    <property type="entry name" value="RING"/>
    <property type="match status" value="1"/>
</dbReference>
<dbReference type="GO" id="GO:0008270">
    <property type="term" value="F:zinc ion binding"/>
    <property type="evidence" value="ECO:0007669"/>
    <property type="project" value="UniProtKB-KW"/>
</dbReference>
<keyword evidence="5 8" id="KW-0863">Zinc-finger</keyword>
<dbReference type="SUPFAM" id="SSF57845">
    <property type="entry name" value="B-box zinc-binding domain"/>
    <property type="match status" value="1"/>
</dbReference>
<dbReference type="InterPro" id="IPR001841">
    <property type="entry name" value="Znf_RING"/>
</dbReference>
<evidence type="ECO:0000256" key="8">
    <source>
        <dbReference type="PROSITE-ProRule" id="PRU00024"/>
    </source>
</evidence>
<dbReference type="SMART" id="SM00589">
    <property type="entry name" value="PRY"/>
    <property type="match status" value="1"/>
</dbReference>
<dbReference type="PROSITE" id="PS50119">
    <property type="entry name" value="ZF_BBOX"/>
    <property type="match status" value="1"/>
</dbReference>
<evidence type="ECO:0000259" key="10">
    <source>
        <dbReference type="PROSITE" id="PS50089"/>
    </source>
</evidence>
<evidence type="ECO:0000256" key="6">
    <source>
        <dbReference type="ARBA" id="ARBA00022833"/>
    </source>
</evidence>
<dbReference type="CDD" id="cd13733">
    <property type="entry name" value="SPRY_PRY_C-I_1"/>
    <property type="match status" value="1"/>
</dbReference>
<evidence type="ECO:0000256" key="7">
    <source>
        <dbReference type="ARBA" id="ARBA00022859"/>
    </source>
</evidence>
<evidence type="ECO:0000256" key="4">
    <source>
        <dbReference type="ARBA" id="ARBA00022723"/>
    </source>
</evidence>
<dbReference type="GO" id="GO:0045087">
    <property type="term" value="P:innate immune response"/>
    <property type="evidence" value="ECO:0007669"/>
    <property type="project" value="UniProtKB-KW"/>
</dbReference>
<dbReference type="Pfam" id="PF00643">
    <property type="entry name" value="zf-B_box"/>
    <property type="match status" value="1"/>
</dbReference>
<dbReference type="SMART" id="SM00336">
    <property type="entry name" value="BBOX"/>
    <property type="match status" value="1"/>
</dbReference>
<feature type="coiled-coil region" evidence="9">
    <location>
        <begin position="237"/>
        <end position="271"/>
    </location>
</feature>
<dbReference type="Pfam" id="PF00097">
    <property type="entry name" value="zf-C3HC4"/>
    <property type="match status" value="1"/>
</dbReference>
<name>A0A9W7T686_TRIRA</name>
<keyword evidence="14" id="KW-1185">Reference proteome</keyword>
<dbReference type="InterPro" id="IPR043136">
    <property type="entry name" value="B30.2/SPRY_sf"/>
</dbReference>
<feature type="non-terminal residue" evidence="13">
    <location>
        <position position="516"/>
    </location>
</feature>
<keyword evidence="9" id="KW-0175">Coiled coil</keyword>
<dbReference type="PANTHER" id="PTHR25465">
    <property type="entry name" value="B-BOX DOMAIN CONTAINING"/>
    <property type="match status" value="1"/>
</dbReference>
<keyword evidence="6" id="KW-0862">Zinc</keyword>
<dbReference type="InterPro" id="IPR051051">
    <property type="entry name" value="E3_ubiq-ligase_TRIM/RNF"/>
</dbReference>
<dbReference type="InterPro" id="IPR006574">
    <property type="entry name" value="PRY"/>
</dbReference>
<dbReference type="Pfam" id="PF00622">
    <property type="entry name" value="SPRY"/>
    <property type="match status" value="1"/>
</dbReference>
<dbReference type="InterPro" id="IPR018957">
    <property type="entry name" value="Znf_C3HC4_RING-type"/>
</dbReference>
<accession>A0A9W7T686</accession>
<evidence type="ECO:0000256" key="2">
    <source>
        <dbReference type="ARBA" id="ARBA00022490"/>
    </source>
</evidence>
<evidence type="ECO:0000259" key="11">
    <source>
        <dbReference type="PROSITE" id="PS50119"/>
    </source>
</evidence>
<feature type="domain" description="B30.2/SPRY" evidence="12">
    <location>
        <begin position="317"/>
        <end position="511"/>
    </location>
</feature>
<dbReference type="PANTHER" id="PTHR25465:SF32">
    <property type="entry name" value="BLOODTHIRSTY-RELATED GENE FAMILY, MEMBER 16 ISOFORM X1-RELATED"/>
    <property type="match status" value="1"/>
</dbReference>
<dbReference type="AlphaFoldDB" id="A0A9W7T686"/>